<gene>
    <name evidence="1" type="ORF">FB470_005448</name>
</gene>
<proteinExistence type="predicted"/>
<keyword evidence="2" id="KW-1185">Reference proteome</keyword>
<organism evidence="1 2">
    <name type="scientific">Amycolatopsis thermophila</name>
    <dbReference type="NCBI Taxonomy" id="206084"/>
    <lineage>
        <taxon>Bacteria</taxon>
        <taxon>Bacillati</taxon>
        <taxon>Actinomycetota</taxon>
        <taxon>Actinomycetes</taxon>
        <taxon>Pseudonocardiales</taxon>
        <taxon>Pseudonocardiaceae</taxon>
        <taxon>Amycolatopsis</taxon>
    </lineage>
</organism>
<comment type="caution">
    <text evidence="1">The sequence shown here is derived from an EMBL/GenBank/DDBJ whole genome shotgun (WGS) entry which is preliminary data.</text>
</comment>
<evidence type="ECO:0000313" key="2">
    <source>
        <dbReference type="Proteomes" id="UP001229651"/>
    </source>
</evidence>
<protein>
    <submittedName>
        <fullName evidence="1">Uncharacterized membrane protein YcaP (DUF421 family)</fullName>
    </submittedName>
</protein>
<dbReference type="Proteomes" id="UP001229651">
    <property type="component" value="Unassembled WGS sequence"/>
</dbReference>
<evidence type="ECO:0000313" key="1">
    <source>
        <dbReference type="EMBL" id="MDQ0381454.1"/>
    </source>
</evidence>
<reference evidence="1 2" key="1">
    <citation type="submission" date="2023-07" db="EMBL/GenBank/DDBJ databases">
        <title>Sequencing the genomes of 1000 actinobacteria strains.</title>
        <authorList>
            <person name="Klenk H.-P."/>
        </authorList>
    </citation>
    <scope>NUCLEOTIDE SEQUENCE [LARGE SCALE GENOMIC DNA]</scope>
    <source>
        <strain evidence="1 2">DSM 45805</strain>
    </source>
</reference>
<name>A0ABU0F1J4_9PSEU</name>
<accession>A0ABU0F1J4</accession>
<dbReference type="EMBL" id="JAUSUT010000001">
    <property type="protein sequence ID" value="MDQ0381454.1"/>
    <property type="molecule type" value="Genomic_DNA"/>
</dbReference>
<sequence>MRATSGADWLMGGARELPATCPKIVTLSLMALAGLRLAPRRALAELRIFDLLVIIATGAIVGRTATASDASFPVGAAARRCTS</sequence>
<dbReference type="RefSeq" id="WP_306996129.1">
    <property type="nucleotide sequence ID" value="NZ_JAUSUT010000001.1"/>
</dbReference>